<dbReference type="PANTHER" id="PTHR45999:SF4">
    <property type="entry name" value="UNC-13-4A, ISOFORM B"/>
    <property type="match status" value="1"/>
</dbReference>
<gene>
    <name evidence="4" type="ORF">QR680_009000</name>
</gene>
<reference evidence="4" key="1">
    <citation type="submission" date="2023-06" db="EMBL/GenBank/DDBJ databases">
        <title>Genomic analysis of the entomopathogenic nematode Steinernema hermaphroditum.</title>
        <authorList>
            <person name="Schwarz E.M."/>
            <person name="Heppert J.K."/>
            <person name="Baniya A."/>
            <person name="Schwartz H.T."/>
            <person name="Tan C.-H."/>
            <person name="Antoshechkin I."/>
            <person name="Sternberg P.W."/>
            <person name="Goodrich-Blair H."/>
            <person name="Dillman A.R."/>
        </authorList>
    </citation>
    <scope>NUCLEOTIDE SEQUENCE</scope>
    <source>
        <strain evidence="4">PS9179</strain>
        <tissue evidence="4">Whole animal</tissue>
    </source>
</reference>
<dbReference type="PANTHER" id="PTHR45999">
    <property type="entry name" value="UNC-13-4A, ISOFORM B"/>
    <property type="match status" value="1"/>
</dbReference>
<dbReference type="Gene3D" id="2.60.40.150">
    <property type="entry name" value="C2 domain"/>
    <property type="match status" value="1"/>
</dbReference>
<comment type="similarity">
    <text evidence="1">Belongs to the unc-13 family.</text>
</comment>
<evidence type="ECO:0000256" key="1">
    <source>
        <dbReference type="ARBA" id="ARBA00005823"/>
    </source>
</evidence>
<evidence type="ECO:0000256" key="2">
    <source>
        <dbReference type="ARBA" id="ARBA00022483"/>
    </source>
</evidence>
<name>A0AA39M829_9BILA</name>
<evidence type="ECO:0000313" key="4">
    <source>
        <dbReference type="EMBL" id="KAK0425041.1"/>
    </source>
</evidence>
<keyword evidence="5" id="KW-1185">Reference proteome</keyword>
<dbReference type="InterPro" id="IPR052095">
    <property type="entry name" value="UNC-13_domain"/>
</dbReference>
<sequence>MREDFYRQAVNALLLSEAGGRTYQLVEHLKQVTDCPERTHNEILNDVEHSIRFSVELTIRSRRTETFVVVVEKSANAKVAREHRVASERPKMIDIGETSSVFLKVFAVEEEGEAASTTPQTPPAASKKAIRKTDSFLRRWVRFHSCKGEGFPIALKDFQLYKEHRVALPNDTICTFSITKKTKFTADGFPMEALVELTRHVMLFNYELLAESDIALDHKYAGELCDSSDALLRQMCHLYNIPVLSRRLVTLSVILEWKTDEKSIDDGAVDNLLRQIRSCSHSMAAESREFSEVLSKKAEDFSEKLLLKSKTGVFFPPDNSNFLYKFTCSIQQLLNICSLEIWQHHADLCPILDAKVYLEKLIQRDADSWMETQKAGFEGSLKEVCATVDGLQTLLRQFGHKYALFFNQFNITYAHVVLEALDSKLSDLICRGLKAATAELESRNREELATFTKKSMRLFDGVRMLLLYANNPPSLNLNSFEEWFEAACVFWTYAWRGMVKTCISRAVPLDGDEWHAPEGNVSESAVMFLGLCKAHCDDLVRLRPTRPRILLTCVLKTTSILSDSMVSYALRLRESLRDSSTICRVLRLANSVEHVQLQLTSNYHRFLRLDRLRNHLGDHEYTSALACMSHMFAAAQKTCVAVVDALVERACFLKRESVREHTEAITMYPADTSKRTIKSYMRQILANERAEGLLGYLERSISLVETSCLPSLFVRAHEALWKVVEGVILETLLFGQAPEYYVEVEKDCERICRLLDVPFRKNGVLGQRIHLNKMSTQDIALQYYSVLAELCTSWPNRRQASDEKPLVPKVMMRLGYLRASNQQIILHAHILNGFDVPILDRITQSSDPYVRLEFYPRCFFPLASFPAQTTQMKKQTLRPCWNETFQFLIPEELFFTNGACLCLSVLDHDVLSYNDLAGQALIPLASIKRVKSLSSKHLPYPTTMAFPLPTPRQYTEYFKILKERSAKNPLAQEIFNYEKYVRDYRLLPPEALDEKETNAGAKRLFSSKLKDFWKDVIN</sequence>
<organism evidence="4 5">
    <name type="scientific">Steinernema hermaphroditum</name>
    <dbReference type="NCBI Taxonomy" id="289476"/>
    <lineage>
        <taxon>Eukaryota</taxon>
        <taxon>Metazoa</taxon>
        <taxon>Ecdysozoa</taxon>
        <taxon>Nematoda</taxon>
        <taxon>Chromadorea</taxon>
        <taxon>Rhabditida</taxon>
        <taxon>Tylenchina</taxon>
        <taxon>Panagrolaimomorpha</taxon>
        <taxon>Strongyloidoidea</taxon>
        <taxon>Steinernematidae</taxon>
        <taxon>Steinernema</taxon>
    </lineage>
</organism>
<dbReference type="PROSITE" id="PS50004">
    <property type="entry name" value="C2"/>
    <property type="match status" value="1"/>
</dbReference>
<keyword evidence="2" id="KW-0268">Exocytosis</keyword>
<dbReference type="GO" id="GO:0099503">
    <property type="term" value="C:secretory vesicle"/>
    <property type="evidence" value="ECO:0007669"/>
    <property type="project" value="TreeGrafter"/>
</dbReference>
<dbReference type="InterPro" id="IPR035892">
    <property type="entry name" value="C2_domain_sf"/>
</dbReference>
<feature type="domain" description="C2" evidence="3">
    <location>
        <begin position="806"/>
        <end position="937"/>
    </location>
</feature>
<dbReference type="SMART" id="SM00239">
    <property type="entry name" value="C2"/>
    <property type="match status" value="1"/>
</dbReference>
<protein>
    <recommendedName>
        <fullName evidence="3">C2 domain-containing protein</fullName>
    </recommendedName>
</protein>
<dbReference type="AlphaFoldDB" id="A0AA39M829"/>
<evidence type="ECO:0000259" key="3">
    <source>
        <dbReference type="PROSITE" id="PS50004"/>
    </source>
</evidence>
<dbReference type="SUPFAM" id="SSF49562">
    <property type="entry name" value="C2 domain (Calcium/lipid-binding domain, CaLB)"/>
    <property type="match status" value="1"/>
</dbReference>
<evidence type="ECO:0000313" key="5">
    <source>
        <dbReference type="Proteomes" id="UP001175271"/>
    </source>
</evidence>
<dbReference type="EMBL" id="JAUCMV010000001">
    <property type="protein sequence ID" value="KAK0425041.1"/>
    <property type="molecule type" value="Genomic_DNA"/>
</dbReference>
<dbReference type="Proteomes" id="UP001175271">
    <property type="component" value="Unassembled WGS sequence"/>
</dbReference>
<comment type="caution">
    <text evidence="4">The sequence shown here is derived from an EMBL/GenBank/DDBJ whole genome shotgun (WGS) entry which is preliminary data.</text>
</comment>
<proteinExistence type="inferred from homology"/>
<dbReference type="InterPro" id="IPR000008">
    <property type="entry name" value="C2_dom"/>
</dbReference>
<dbReference type="GO" id="GO:0006887">
    <property type="term" value="P:exocytosis"/>
    <property type="evidence" value="ECO:0007669"/>
    <property type="project" value="UniProtKB-KW"/>
</dbReference>
<accession>A0AA39M829</accession>
<dbReference type="Pfam" id="PF00168">
    <property type="entry name" value="C2"/>
    <property type="match status" value="1"/>
</dbReference>